<dbReference type="PANTHER" id="PTHR13108:SF9">
    <property type="entry name" value="CONDENSIN COMPLEX SUBUNIT 2"/>
    <property type="match status" value="1"/>
</dbReference>
<feature type="compositionally biased region" description="Low complexity" evidence="12">
    <location>
        <begin position="450"/>
        <end position="460"/>
    </location>
</feature>
<evidence type="ECO:0000313" key="13">
    <source>
        <dbReference type="EnsemblMetazoa" id="ADIR000292-PA"/>
    </source>
</evidence>
<keyword evidence="14" id="KW-1185">Reference proteome</keyword>
<reference evidence="14" key="1">
    <citation type="submission" date="2013-03" db="EMBL/GenBank/DDBJ databases">
        <title>The Genome Sequence of Anopheles dirus WRAIR2.</title>
        <authorList>
            <consortium name="The Broad Institute Genomics Platform"/>
            <person name="Neafsey D.E."/>
            <person name="Walton C."/>
            <person name="Walker B."/>
            <person name="Young S.K."/>
            <person name="Zeng Q."/>
            <person name="Gargeya S."/>
            <person name="Fitzgerald M."/>
            <person name="Haas B."/>
            <person name="Abouelleil A."/>
            <person name="Allen A.W."/>
            <person name="Alvarado L."/>
            <person name="Arachchi H.M."/>
            <person name="Berlin A.M."/>
            <person name="Chapman S.B."/>
            <person name="Gainer-Dewar J."/>
            <person name="Goldberg J."/>
            <person name="Griggs A."/>
            <person name="Gujja S."/>
            <person name="Hansen M."/>
            <person name="Howarth C."/>
            <person name="Imamovic A."/>
            <person name="Ireland A."/>
            <person name="Larimer J."/>
            <person name="McCowan C."/>
            <person name="Murphy C."/>
            <person name="Pearson M."/>
            <person name="Poon T.W."/>
            <person name="Priest M."/>
            <person name="Roberts A."/>
            <person name="Saif S."/>
            <person name="Shea T."/>
            <person name="Sisk P."/>
            <person name="Sykes S."/>
            <person name="Wortman J."/>
            <person name="Nusbaum C."/>
            <person name="Birren B."/>
        </authorList>
    </citation>
    <scope>NUCLEOTIDE SEQUENCE [LARGE SCALE GENOMIC DNA]</scope>
    <source>
        <strain evidence="14">WRAIR2</strain>
    </source>
</reference>
<organism evidence="13 14">
    <name type="scientific">Anopheles dirus</name>
    <dbReference type="NCBI Taxonomy" id="7168"/>
    <lineage>
        <taxon>Eukaryota</taxon>
        <taxon>Metazoa</taxon>
        <taxon>Ecdysozoa</taxon>
        <taxon>Arthropoda</taxon>
        <taxon>Hexapoda</taxon>
        <taxon>Insecta</taxon>
        <taxon>Pterygota</taxon>
        <taxon>Neoptera</taxon>
        <taxon>Endopterygota</taxon>
        <taxon>Diptera</taxon>
        <taxon>Nematocera</taxon>
        <taxon>Culicoidea</taxon>
        <taxon>Culicidae</taxon>
        <taxon>Anophelinae</taxon>
        <taxon>Anopheles</taxon>
    </lineage>
</organism>
<evidence type="ECO:0000256" key="5">
    <source>
        <dbReference type="ARBA" id="ARBA00022454"/>
    </source>
</evidence>
<keyword evidence="10 11" id="KW-0131">Cell cycle</keyword>
<dbReference type="PANTHER" id="PTHR13108">
    <property type="entry name" value="CONDENSIN COMPLEX SUBUNIT 2"/>
    <property type="match status" value="1"/>
</dbReference>
<dbReference type="InterPro" id="IPR022816">
    <property type="entry name" value="Condensin_barren_su2"/>
</dbReference>
<evidence type="ECO:0000256" key="11">
    <source>
        <dbReference type="PIRNR" id="PIRNR017126"/>
    </source>
</evidence>
<dbReference type="PIRSF" id="PIRSF017126">
    <property type="entry name" value="Condensin_H"/>
    <property type="match status" value="1"/>
</dbReference>
<dbReference type="STRING" id="7168.A0A182MY38"/>
<evidence type="ECO:0000256" key="12">
    <source>
        <dbReference type="SAM" id="MobiDB-lite"/>
    </source>
</evidence>
<comment type="similarity">
    <text evidence="3 11">Belongs to the CND2 (condensin subunit 2) family.</text>
</comment>
<feature type="region of interest" description="Disordered" evidence="12">
    <location>
        <begin position="135"/>
        <end position="194"/>
    </location>
</feature>
<dbReference type="VEuPathDB" id="VectorBase:ADIR000292"/>
<keyword evidence="6" id="KW-0963">Cytoplasm</keyword>
<proteinExistence type="inferred from homology"/>
<evidence type="ECO:0000256" key="9">
    <source>
        <dbReference type="ARBA" id="ARBA00023067"/>
    </source>
</evidence>
<dbReference type="GO" id="GO:0051301">
    <property type="term" value="P:cell division"/>
    <property type="evidence" value="ECO:0007669"/>
    <property type="project" value="UniProtKB-KW"/>
</dbReference>
<evidence type="ECO:0000256" key="3">
    <source>
        <dbReference type="ARBA" id="ARBA00009471"/>
    </source>
</evidence>
<feature type="compositionally biased region" description="Polar residues" evidence="12">
    <location>
        <begin position="169"/>
        <end position="178"/>
    </location>
</feature>
<evidence type="ECO:0000256" key="2">
    <source>
        <dbReference type="ARBA" id="ARBA00004496"/>
    </source>
</evidence>
<feature type="region of interest" description="Disordered" evidence="12">
    <location>
        <begin position="1"/>
        <end position="38"/>
    </location>
</feature>
<dbReference type="GO" id="GO:0007076">
    <property type="term" value="P:mitotic chromosome condensation"/>
    <property type="evidence" value="ECO:0007669"/>
    <property type="project" value="InterPro"/>
</dbReference>
<keyword evidence="7 11" id="KW-0132">Cell division</keyword>
<dbReference type="Pfam" id="PF05786">
    <property type="entry name" value="Cnd2"/>
    <property type="match status" value="1"/>
</dbReference>
<accession>A0A182MY38</accession>
<keyword evidence="8 11" id="KW-0498">Mitosis</keyword>
<dbReference type="EnsemblMetazoa" id="ADIR000292-RA">
    <property type="protein sequence ID" value="ADIR000292-PA"/>
    <property type="gene ID" value="ADIR000292"/>
</dbReference>
<evidence type="ECO:0000256" key="1">
    <source>
        <dbReference type="ARBA" id="ARBA00004286"/>
    </source>
</evidence>
<keyword evidence="5" id="KW-0158">Chromosome</keyword>
<evidence type="ECO:0000256" key="7">
    <source>
        <dbReference type="ARBA" id="ARBA00022618"/>
    </source>
</evidence>
<evidence type="ECO:0000256" key="4">
    <source>
        <dbReference type="ARBA" id="ARBA00016065"/>
    </source>
</evidence>
<feature type="compositionally biased region" description="Polar residues" evidence="12">
    <location>
        <begin position="1"/>
        <end position="10"/>
    </location>
</feature>
<reference evidence="13" key="2">
    <citation type="submission" date="2020-05" db="UniProtKB">
        <authorList>
            <consortium name="EnsemblMetazoa"/>
        </authorList>
    </citation>
    <scope>IDENTIFICATION</scope>
    <source>
        <strain evidence="13">WRAIR2</strain>
    </source>
</reference>
<dbReference type="Proteomes" id="UP000075884">
    <property type="component" value="Unassembled WGS sequence"/>
</dbReference>
<evidence type="ECO:0000313" key="14">
    <source>
        <dbReference type="Proteomes" id="UP000075884"/>
    </source>
</evidence>
<dbReference type="GO" id="GO:0005737">
    <property type="term" value="C:cytoplasm"/>
    <property type="evidence" value="ECO:0007669"/>
    <property type="project" value="UniProtKB-SubCell"/>
</dbReference>
<comment type="subcellular location">
    <subcellularLocation>
        <location evidence="1">Chromosome</location>
    </subcellularLocation>
    <subcellularLocation>
        <location evidence="2">Cytoplasm</location>
    </subcellularLocation>
</comment>
<feature type="region of interest" description="Disordered" evidence="12">
    <location>
        <begin position="438"/>
        <end position="467"/>
    </location>
</feature>
<name>A0A182MY38_9DIPT</name>
<feature type="compositionally biased region" description="Polar residues" evidence="12">
    <location>
        <begin position="135"/>
        <end position="144"/>
    </location>
</feature>
<comment type="function">
    <text evidence="11">Regulatory subunit of the condensin complex, a complex required for conversion of interphase chromatin into mitotic-like condense chromosomes.</text>
</comment>
<evidence type="ECO:0000256" key="6">
    <source>
        <dbReference type="ARBA" id="ARBA00022490"/>
    </source>
</evidence>
<sequence>MASTITSTPLRKSDASRLFSTPQSVIRGEANDDEAERRSLRTVSTLNETSASMNESDNIKLCLKLYSDNKMSKDNAWSLTIIDSFATLMARHSRALQSFQVAGSTLEASTKVYGLRVDSVHTDVMRMCSELTRQTAKAMNSNPVDQDEDDGAAGSNQSMAEGGGDKENTANTTANAQQPKARKKRTRKMVSTVTKSKDSINAPLETIPFMDPFFAKLNSVVGDVNSSSRLMQNIVPTRSAELRLNMDYPFWDPSESPELELDAVPANPIDQSECCTLRFFPLGADNLLRTLRSGYVITDAPAEADEEEEEVGDGGGNRTQLDVHMDDLDAREHGLSLMNRSALDVHFDINAEVEPIPSGDAFILDYDAQDNIGDDDFAEDDEMALEQCKGLMRKTVLIEDMRPLETTSSQLEYSYRPLENISQFWAGPAHWKFKRSLRPRSTMAPPDAKSASAASGTSAKEPTVRRKKRFEVETLDDVLSETDDQFREYNPNRPIKRITYLKSSVCKKWESKRLKLPTDYKLDKNRFEVYMYGRGIIVTEHGAASGHSSGHHALSEGYSCDGGDDQISCSNDTNDGGDNDNDMLHHDEGIFRSHEHENGPHEPNERDKNMNNSMVVDAISNEYQGAPDKVHKIHIAYAKTAKVIDMKQLKYNCWRVISSHVHADLGPPPSQPSASQPENVMLPPPTQPGDATVTFTTVYRKVPQLLSKTMSENISRSLAFYAVLHLANEKALLLGRQEDLKDFSIRKSEEVQA</sequence>
<dbReference type="GO" id="GO:0000796">
    <property type="term" value="C:condensin complex"/>
    <property type="evidence" value="ECO:0007669"/>
    <property type="project" value="InterPro"/>
</dbReference>
<protein>
    <recommendedName>
        <fullName evidence="4 11">Condensin complex subunit 2</fullName>
    </recommendedName>
</protein>
<keyword evidence="9 11" id="KW-0226">DNA condensation</keyword>
<dbReference type="GO" id="GO:0003682">
    <property type="term" value="F:chromatin binding"/>
    <property type="evidence" value="ECO:0007669"/>
    <property type="project" value="TreeGrafter"/>
</dbReference>
<evidence type="ECO:0000256" key="10">
    <source>
        <dbReference type="ARBA" id="ARBA00023306"/>
    </source>
</evidence>
<dbReference type="AlphaFoldDB" id="A0A182MY38"/>
<evidence type="ECO:0000256" key="8">
    <source>
        <dbReference type="ARBA" id="ARBA00022776"/>
    </source>
</evidence>